<feature type="region of interest" description="Disordered" evidence="2">
    <location>
        <begin position="307"/>
        <end position="409"/>
    </location>
</feature>
<dbReference type="InterPro" id="IPR036236">
    <property type="entry name" value="Znf_C2H2_sf"/>
</dbReference>
<evidence type="ECO:0000313" key="4">
    <source>
        <dbReference type="EMBL" id="KAK8855335.1"/>
    </source>
</evidence>
<protein>
    <recommendedName>
        <fullName evidence="3">C2H2-type domain-containing protein</fullName>
    </recommendedName>
</protein>
<keyword evidence="5" id="KW-1185">Reference proteome</keyword>
<dbReference type="InterPro" id="IPR013087">
    <property type="entry name" value="Znf_C2H2_type"/>
</dbReference>
<dbReference type="PROSITE" id="PS00028">
    <property type="entry name" value="ZINC_FINGER_C2H2_1"/>
    <property type="match status" value="1"/>
</dbReference>
<evidence type="ECO:0000313" key="5">
    <source>
        <dbReference type="Proteomes" id="UP001390339"/>
    </source>
</evidence>
<evidence type="ECO:0000256" key="1">
    <source>
        <dbReference type="PROSITE-ProRule" id="PRU00042"/>
    </source>
</evidence>
<feature type="domain" description="C2H2-type" evidence="3">
    <location>
        <begin position="32"/>
        <end position="61"/>
    </location>
</feature>
<comment type="caution">
    <text evidence="4">The sequence shown here is derived from an EMBL/GenBank/DDBJ whole genome shotgun (WGS) entry which is preliminary data.</text>
</comment>
<dbReference type="PROSITE" id="PS50157">
    <property type="entry name" value="ZINC_FINGER_C2H2_2"/>
    <property type="match status" value="1"/>
</dbReference>
<feature type="compositionally biased region" description="Basic and acidic residues" evidence="2">
    <location>
        <begin position="307"/>
        <end position="337"/>
    </location>
</feature>
<organism evidence="4 5">
    <name type="scientific">Apiospora arundinis</name>
    <dbReference type="NCBI Taxonomy" id="335852"/>
    <lineage>
        <taxon>Eukaryota</taxon>
        <taxon>Fungi</taxon>
        <taxon>Dikarya</taxon>
        <taxon>Ascomycota</taxon>
        <taxon>Pezizomycotina</taxon>
        <taxon>Sordariomycetes</taxon>
        <taxon>Xylariomycetidae</taxon>
        <taxon>Amphisphaeriales</taxon>
        <taxon>Apiosporaceae</taxon>
        <taxon>Apiospora</taxon>
    </lineage>
</organism>
<keyword evidence="1" id="KW-0863">Zinc-finger</keyword>
<proteinExistence type="predicted"/>
<dbReference type="Proteomes" id="UP001390339">
    <property type="component" value="Unassembled WGS sequence"/>
</dbReference>
<name>A0ABR2I035_9PEZI</name>
<reference evidence="4 5" key="1">
    <citation type="journal article" date="2024" name="IMA Fungus">
        <title>Apiospora arundinis, a panoply of carbohydrate-active enzymes and secondary metabolites.</title>
        <authorList>
            <person name="Sorensen T."/>
            <person name="Petersen C."/>
            <person name="Muurmann A.T."/>
            <person name="Christiansen J.V."/>
            <person name="Brundto M.L."/>
            <person name="Overgaard C.K."/>
            <person name="Boysen A.T."/>
            <person name="Wollenberg R.D."/>
            <person name="Larsen T.O."/>
            <person name="Sorensen J.L."/>
            <person name="Nielsen K.L."/>
            <person name="Sondergaard T.E."/>
        </authorList>
    </citation>
    <scope>NUCLEOTIDE SEQUENCE [LARGE SCALE GENOMIC DNA]</scope>
    <source>
        <strain evidence="4 5">AAU 773</strain>
    </source>
</reference>
<feature type="region of interest" description="Disordered" evidence="2">
    <location>
        <begin position="86"/>
        <end position="111"/>
    </location>
</feature>
<keyword evidence="1" id="KW-0479">Metal-binding</keyword>
<accession>A0ABR2I035</accession>
<dbReference type="EMBL" id="JAPCWZ010000007">
    <property type="protein sequence ID" value="KAK8855335.1"/>
    <property type="molecule type" value="Genomic_DNA"/>
</dbReference>
<dbReference type="SUPFAM" id="SSF57667">
    <property type="entry name" value="beta-beta-alpha zinc fingers"/>
    <property type="match status" value="1"/>
</dbReference>
<sequence length="544" mass="61237">MADHGGPGSNVLQELDTSPFMGASPPDTAKYNHCGCCNKTFDRPSLLIRHNKTRTHARIHEAAMQAAATAQTVSPLVHTQDVMQPLDSHASGSTSHPPFPKPISTQSSSHISEPKSVVTAVEELLKAHTQSLHDKKQKAEAESKRLTVEVGKERECVRRSEAEKNEAVKLAENLKQQMVAMEERVRQFDEERTTLVAAMEVSREMEQGRLEIQRELAKEQERAQELVLEKEAAEEQIRGLTERVEGLEQEVWRQSEEVNKARHLEKEAVGRAEAAEKEKASADEKTLTAVGWAKECCDSAKAAEAQRAEETQRAETAERELEKALQKQKDQEDEIGRLKPGKAGQDGEVVEDHITVSEDATSAPYQLRSKRKRTLSRAARGTAQRMRRSVGASHEEATSRGSKAKRIGSLPDQLKQLSEDWEEWEEDEEFRVIRFDLQVSRGAEGDDALPGSYFIKCARYREESVISNIEIAVVLEHLYRKIFDQKELYIIGRVLKRHTFGTITASEYDALFDAEVEGTILLVLWRNFHEIITEVVSGIRTISE</sequence>
<evidence type="ECO:0000256" key="2">
    <source>
        <dbReference type="SAM" id="MobiDB-lite"/>
    </source>
</evidence>
<evidence type="ECO:0000259" key="3">
    <source>
        <dbReference type="PROSITE" id="PS50157"/>
    </source>
</evidence>
<gene>
    <name evidence="4" type="ORF">PGQ11_011247</name>
</gene>
<keyword evidence="1" id="KW-0862">Zinc</keyword>